<evidence type="ECO:0000313" key="3">
    <source>
        <dbReference type="Proteomes" id="UP000615455"/>
    </source>
</evidence>
<protein>
    <submittedName>
        <fullName evidence="2">Uncharacterized protein</fullName>
    </submittedName>
</protein>
<name>A0ABQ1F9G1_9BACL</name>
<evidence type="ECO:0000256" key="1">
    <source>
        <dbReference type="SAM" id="MobiDB-lite"/>
    </source>
</evidence>
<feature type="region of interest" description="Disordered" evidence="1">
    <location>
        <begin position="1"/>
        <end position="30"/>
    </location>
</feature>
<sequence length="50" mass="5422">MEIHPFNVAGSEGVSKINENSNPKAPAKPNCHIPKFSESTFLAAVLVRMI</sequence>
<dbReference type="EMBL" id="BMHE01000045">
    <property type="protein sequence ID" value="GGA03921.1"/>
    <property type="molecule type" value="Genomic_DNA"/>
</dbReference>
<accession>A0ABQ1F9G1</accession>
<organism evidence="2 3">
    <name type="scientific">Paenibacillus marchantiophytorum</name>
    <dbReference type="NCBI Taxonomy" id="1619310"/>
    <lineage>
        <taxon>Bacteria</taxon>
        <taxon>Bacillati</taxon>
        <taxon>Bacillota</taxon>
        <taxon>Bacilli</taxon>
        <taxon>Bacillales</taxon>
        <taxon>Paenibacillaceae</taxon>
        <taxon>Paenibacillus</taxon>
    </lineage>
</organism>
<reference evidence="3" key="1">
    <citation type="journal article" date="2019" name="Int. J. Syst. Evol. Microbiol.">
        <title>The Global Catalogue of Microorganisms (GCM) 10K type strain sequencing project: providing services to taxonomists for standard genome sequencing and annotation.</title>
        <authorList>
            <consortium name="The Broad Institute Genomics Platform"/>
            <consortium name="The Broad Institute Genome Sequencing Center for Infectious Disease"/>
            <person name="Wu L."/>
            <person name="Ma J."/>
        </authorList>
    </citation>
    <scope>NUCLEOTIDE SEQUENCE [LARGE SCALE GENOMIC DNA]</scope>
    <source>
        <strain evidence="3">CGMCC 1.15043</strain>
    </source>
</reference>
<evidence type="ECO:0000313" key="2">
    <source>
        <dbReference type="EMBL" id="GGA03921.1"/>
    </source>
</evidence>
<gene>
    <name evidence="2" type="ORF">GCM10008018_57290</name>
</gene>
<keyword evidence="3" id="KW-1185">Reference proteome</keyword>
<proteinExistence type="predicted"/>
<dbReference type="Proteomes" id="UP000615455">
    <property type="component" value="Unassembled WGS sequence"/>
</dbReference>
<comment type="caution">
    <text evidence="2">The sequence shown here is derived from an EMBL/GenBank/DDBJ whole genome shotgun (WGS) entry which is preliminary data.</text>
</comment>